<name>A0ABP7MB66_9GAMM</name>
<dbReference type="EMBL" id="BAABBN010000004">
    <property type="protein sequence ID" value="GAA3916567.1"/>
    <property type="molecule type" value="Genomic_DNA"/>
</dbReference>
<evidence type="ECO:0000313" key="2">
    <source>
        <dbReference type="EMBL" id="GAA3916567.1"/>
    </source>
</evidence>
<dbReference type="Pfam" id="PF03894">
    <property type="entry name" value="XFP"/>
    <property type="match status" value="1"/>
</dbReference>
<sequence length="794" mass="87038">MRDLSAMELCQSSSLIAEWSKGVGVVRHSDETILKLNETCKRLGLSFEFVVPLLKAADIVCNQAMWLVAHMTYAKEVLLDGTPLRLEQFKRDPQGHTGGSLNMVPAYVGFLTANAITGERRDWLMGQGHCVAAIDAVNLLLGRSSQAHLNRYALNNEGLTRFVRDFYSYRIMNGGLPESPIGSHVNAHTAGATIEGGYLGFAGLQYVHQPLPEEKLVAFLSDGAFEEQRGSDWSPRWWRAEDCGLVAPIMIANGRRIDQRTTSQQLGGADYFIKHLKLHGFEPNVFDGRDPGAFALEILSQEASLKHSAELIKAGELKYPVKLPYGIAETEKGYGFYGAGTNPAHGTPLPGNPSKDEEARDLFNLSAKALFIDEPVWRRAAGVLNNHAASGQEKEHDSSNQLSPIKVQLPNLSFQDTASIDSPTAALDRYFSELVSLNPELRARVGNPDELSSNRFIETLKKLKHRVTEPEVGVDEALDGAVITALNEEAVISAVLANRKGLNIAVSYEAFAVKMLGALRQSIIFSRHKKELGQPLTWLSVPVIATSHLWENGKNEQSHQDSTFCEAMNSEMSDVSRVVFPADSNSAVAAIHQCYSSHGAIYTVVAPKAKIGHQLTGSQAITLAEEGAIRLVGSGREDIQLIAVGAYQLIEAYKIANRLRDSGHAFSLVYILEPGRFRCGRDELERSYVSNKMEVIFGSPNQRLFLVHGRPEHFLGVLRPLDLGPKHCSALGYINRGGTLDTEGLLFANKSTWAHGLLALETLNSEIAGILTEEERNAAKGIGNPYDVISEPRR</sequence>
<evidence type="ECO:0000313" key="3">
    <source>
        <dbReference type="Proteomes" id="UP001501565"/>
    </source>
</evidence>
<dbReference type="Gene3D" id="3.40.50.970">
    <property type="match status" value="2"/>
</dbReference>
<dbReference type="SUPFAM" id="SSF52518">
    <property type="entry name" value="Thiamin diphosphate-binding fold (THDP-binding)"/>
    <property type="match status" value="1"/>
</dbReference>
<gene>
    <name evidence="2" type="ORF">GCM10022277_09140</name>
</gene>
<dbReference type="Pfam" id="PF09364">
    <property type="entry name" value="XFP_N"/>
    <property type="match status" value="1"/>
</dbReference>
<dbReference type="PANTHER" id="PTHR31273">
    <property type="entry name" value="PHOSPHOKETOLASE-RELATED"/>
    <property type="match status" value="1"/>
</dbReference>
<feature type="domain" description="Xylulose 5-phosphate/Fructose 6-phosphate phosphoketolase N-terminal" evidence="1">
    <location>
        <begin position="62"/>
        <end position="292"/>
    </location>
</feature>
<proteinExistence type="predicted"/>
<protein>
    <submittedName>
        <fullName evidence="2">Phosphoketolase</fullName>
    </submittedName>
</protein>
<accession>A0ABP7MB66</accession>
<dbReference type="Proteomes" id="UP001501565">
    <property type="component" value="Unassembled WGS sequence"/>
</dbReference>
<keyword evidence="3" id="KW-1185">Reference proteome</keyword>
<organism evidence="2 3">
    <name type="scientific">Litoribacillus peritrichatus</name>
    <dbReference type="NCBI Taxonomy" id="718191"/>
    <lineage>
        <taxon>Bacteria</taxon>
        <taxon>Pseudomonadati</taxon>
        <taxon>Pseudomonadota</taxon>
        <taxon>Gammaproteobacteria</taxon>
        <taxon>Oceanospirillales</taxon>
        <taxon>Oceanospirillaceae</taxon>
        <taxon>Litoribacillus</taxon>
    </lineage>
</organism>
<dbReference type="InterPro" id="IPR005593">
    <property type="entry name" value="Xul5P/Fru6P_PKetolase"/>
</dbReference>
<comment type="caution">
    <text evidence="2">The sequence shown here is derived from an EMBL/GenBank/DDBJ whole genome shotgun (WGS) entry which is preliminary data.</text>
</comment>
<dbReference type="RefSeq" id="WP_344795948.1">
    <property type="nucleotide sequence ID" value="NZ_BAABBN010000004.1"/>
</dbReference>
<evidence type="ECO:0000259" key="1">
    <source>
        <dbReference type="Pfam" id="PF09364"/>
    </source>
</evidence>
<dbReference type="PANTHER" id="PTHR31273:SF0">
    <property type="entry name" value="PHOSPHOKETOLASE-RELATED"/>
    <property type="match status" value="1"/>
</dbReference>
<dbReference type="InterPro" id="IPR018970">
    <property type="entry name" value="Xul5P/Fru6P_PKetolase_N"/>
</dbReference>
<reference evidence="3" key="1">
    <citation type="journal article" date="2019" name="Int. J. Syst. Evol. Microbiol.">
        <title>The Global Catalogue of Microorganisms (GCM) 10K type strain sequencing project: providing services to taxonomists for standard genome sequencing and annotation.</title>
        <authorList>
            <consortium name="The Broad Institute Genomics Platform"/>
            <consortium name="The Broad Institute Genome Sequencing Center for Infectious Disease"/>
            <person name="Wu L."/>
            <person name="Ma J."/>
        </authorList>
    </citation>
    <scope>NUCLEOTIDE SEQUENCE [LARGE SCALE GENOMIC DNA]</scope>
    <source>
        <strain evidence="3">JCM 17551</strain>
    </source>
</reference>
<dbReference type="InterPro" id="IPR029061">
    <property type="entry name" value="THDP-binding"/>
</dbReference>